<protein>
    <submittedName>
        <fullName evidence="6">Ubiquitin-conjugating enzyme E2, putative</fullName>
    </submittedName>
</protein>
<keyword evidence="4" id="KW-0067">ATP-binding</keyword>
<keyword evidence="2 4" id="KW-0833">Ubl conjugation pathway</keyword>
<sequence length="155" mass="17157">MSTNGNSVTTRLMSELKELVSCGAEGISAFPVSDNLFHWIATLQGAPNTFYEGLEYKLSIEFPQEYPYSAPDVRFITPCFHPNVDSHGAICLDILKEKWSAVYSLSKILLSIQSLLGNPNNQSPLNHRAATLWGDEQAFRAEVLAYREAKANASC</sequence>
<name>A0A1G4HZ72_TRYEQ</name>
<reference evidence="6" key="1">
    <citation type="submission" date="2016-09" db="EMBL/GenBank/DDBJ databases">
        <authorList>
            <person name="Hebert L."/>
            <person name="Moumen B."/>
        </authorList>
    </citation>
    <scope>NUCLEOTIDE SEQUENCE [LARGE SCALE GENOMIC DNA]</scope>
    <source>
        <strain evidence="6">OVI</strain>
    </source>
</reference>
<evidence type="ECO:0000256" key="3">
    <source>
        <dbReference type="PROSITE-ProRule" id="PRU10133"/>
    </source>
</evidence>
<organism evidence="6 7">
    <name type="scientific">Trypanosoma equiperdum</name>
    <dbReference type="NCBI Taxonomy" id="5694"/>
    <lineage>
        <taxon>Eukaryota</taxon>
        <taxon>Discoba</taxon>
        <taxon>Euglenozoa</taxon>
        <taxon>Kinetoplastea</taxon>
        <taxon>Metakinetoplastina</taxon>
        <taxon>Trypanosomatida</taxon>
        <taxon>Trypanosomatidae</taxon>
        <taxon>Trypanosoma</taxon>
    </lineage>
</organism>
<feature type="active site" description="Glycyl thioester intermediate" evidence="3">
    <location>
        <position position="91"/>
    </location>
</feature>
<comment type="caution">
    <text evidence="6">The sequence shown here is derived from an EMBL/GenBank/DDBJ whole genome shotgun (WGS) entry which is preliminary data.</text>
</comment>
<dbReference type="GeneID" id="92380683"/>
<dbReference type="InterPro" id="IPR016135">
    <property type="entry name" value="UBQ-conjugating_enzyme/RWD"/>
</dbReference>
<evidence type="ECO:0000256" key="2">
    <source>
        <dbReference type="ARBA" id="ARBA00022786"/>
    </source>
</evidence>
<gene>
    <name evidence="6" type="ORF">TEOVI_000674900</name>
</gene>
<dbReference type="PROSITE" id="PS00183">
    <property type="entry name" value="UBC_1"/>
    <property type="match status" value="1"/>
</dbReference>
<feature type="domain" description="UBC core" evidence="5">
    <location>
        <begin position="7"/>
        <end position="152"/>
    </location>
</feature>
<dbReference type="PROSITE" id="PS50127">
    <property type="entry name" value="UBC_2"/>
    <property type="match status" value="1"/>
</dbReference>
<evidence type="ECO:0000259" key="5">
    <source>
        <dbReference type="PROSITE" id="PS50127"/>
    </source>
</evidence>
<dbReference type="InterPro" id="IPR000608">
    <property type="entry name" value="UBC"/>
</dbReference>
<proteinExistence type="inferred from homology"/>
<dbReference type="AlphaFoldDB" id="A0A1G4HZ72"/>
<dbReference type="RefSeq" id="XP_067076324.1">
    <property type="nucleotide sequence ID" value="XM_067220223.1"/>
</dbReference>
<dbReference type="Proteomes" id="UP000195570">
    <property type="component" value="Unassembled WGS sequence"/>
</dbReference>
<dbReference type="CDD" id="cd23791">
    <property type="entry name" value="UBCc_UBE2C"/>
    <property type="match status" value="1"/>
</dbReference>
<dbReference type="SMART" id="SM00212">
    <property type="entry name" value="UBCc"/>
    <property type="match status" value="1"/>
</dbReference>
<keyword evidence="7" id="KW-1185">Reference proteome</keyword>
<evidence type="ECO:0000313" key="7">
    <source>
        <dbReference type="Proteomes" id="UP000195570"/>
    </source>
</evidence>
<dbReference type="InterPro" id="IPR050113">
    <property type="entry name" value="Ub_conjugating_enzyme"/>
</dbReference>
<dbReference type="Pfam" id="PF00179">
    <property type="entry name" value="UQ_con"/>
    <property type="match status" value="1"/>
</dbReference>
<dbReference type="SUPFAM" id="SSF54495">
    <property type="entry name" value="UBC-like"/>
    <property type="match status" value="1"/>
</dbReference>
<dbReference type="Gene3D" id="3.10.110.10">
    <property type="entry name" value="Ubiquitin Conjugating Enzyme"/>
    <property type="match status" value="1"/>
</dbReference>
<dbReference type="GO" id="GO:0005524">
    <property type="term" value="F:ATP binding"/>
    <property type="evidence" value="ECO:0007669"/>
    <property type="project" value="UniProtKB-UniRule"/>
</dbReference>
<evidence type="ECO:0000256" key="1">
    <source>
        <dbReference type="ARBA" id="ARBA00022679"/>
    </source>
</evidence>
<dbReference type="EMBL" id="CZPT02000087">
    <property type="protein sequence ID" value="SCU64582.1"/>
    <property type="molecule type" value="Genomic_DNA"/>
</dbReference>
<keyword evidence="4" id="KW-0547">Nucleotide-binding</keyword>
<dbReference type="GO" id="GO:0016740">
    <property type="term" value="F:transferase activity"/>
    <property type="evidence" value="ECO:0007669"/>
    <property type="project" value="UniProtKB-KW"/>
</dbReference>
<accession>A0A1G4HZ72</accession>
<keyword evidence="1" id="KW-0808">Transferase</keyword>
<evidence type="ECO:0000256" key="4">
    <source>
        <dbReference type="RuleBase" id="RU362109"/>
    </source>
</evidence>
<comment type="similarity">
    <text evidence="4">Belongs to the ubiquitin-conjugating enzyme family.</text>
</comment>
<dbReference type="VEuPathDB" id="TriTrypDB:TEOVI_000674900"/>
<dbReference type="InterPro" id="IPR023313">
    <property type="entry name" value="UBQ-conjugating_AS"/>
</dbReference>
<evidence type="ECO:0000313" key="6">
    <source>
        <dbReference type="EMBL" id="SCU64582.1"/>
    </source>
</evidence>
<dbReference type="PANTHER" id="PTHR24067">
    <property type="entry name" value="UBIQUITIN-CONJUGATING ENZYME E2"/>
    <property type="match status" value="1"/>
</dbReference>